<evidence type="ECO:0000256" key="5">
    <source>
        <dbReference type="SAM" id="MobiDB-lite"/>
    </source>
</evidence>
<comment type="caution">
    <text evidence="6">The sequence shown here is derived from an EMBL/GenBank/DDBJ whole genome shotgun (WGS) entry which is preliminary data.</text>
</comment>
<evidence type="ECO:0000256" key="4">
    <source>
        <dbReference type="ARBA" id="ARBA00022801"/>
    </source>
</evidence>
<evidence type="ECO:0000256" key="1">
    <source>
        <dbReference type="ARBA" id="ARBA00006814"/>
    </source>
</evidence>
<dbReference type="Pfam" id="PF01750">
    <property type="entry name" value="HycI"/>
    <property type="match status" value="1"/>
</dbReference>
<accession>A0A9D5JYQ1</accession>
<evidence type="ECO:0000313" key="6">
    <source>
        <dbReference type="EMBL" id="MBD3326663.1"/>
    </source>
</evidence>
<gene>
    <name evidence="6" type="ORF">GF339_18915</name>
</gene>
<dbReference type="PRINTS" id="PR00446">
    <property type="entry name" value="HYDRGNUPTAKE"/>
</dbReference>
<dbReference type="EMBL" id="WJJP01000615">
    <property type="protein sequence ID" value="MBD3326663.1"/>
    <property type="molecule type" value="Genomic_DNA"/>
</dbReference>
<dbReference type="SUPFAM" id="SSF53163">
    <property type="entry name" value="HybD-like"/>
    <property type="match status" value="1"/>
</dbReference>
<keyword evidence="4" id="KW-0378">Hydrolase</keyword>
<feature type="region of interest" description="Disordered" evidence="5">
    <location>
        <begin position="156"/>
        <end position="176"/>
    </location>
</feature>
<dbReference type="GO" id="GO:0016485">
    <property type="term" value="P:protein processing"/>
    <property type="evidence" value="ECO:0007669"/>
    <property type="project" value="TreeGrafter"/>
</dbReference>
<protein>
    <submittedName>
        <fullName evidence="6">Hydrogenase maturation protease</fullName>
    </submittedName>
</protein>
<dbReference type="PANTHER" id="PTHR30302:SF1">
    <property type="entry name" value="HYDROGENASE 2 MATURATION PROTEASE"/>
    <property type="match status" value="1"/>
</dbReference>
<dbReference type="CDD" id="cd00518">
    <property type="entry name" value="H2MP"/>
    <property type="match status" value="1"/>
</dbReference>
<dbReference type="PANTHER" id="PTHR30302">
    <property type="entry name" value="HYDROGENASE 1 MATURATION PROTEASE"/>
    <property type="match status" value="1"/>
</dbReference>
<dbReference type="Gene3D" id="3.40.50.1450">
    <property type="entry name" value="HybD-like"/>
    <property type="match status" value="1"/>
</dbReference>
<feature type="compositionally biased region" description="Polar residues" evidence="5">
    <location>
        <begin position="162"/>
        <end position="176"/>
    </location>
</feature>
<keyword evidence="3" id="KW-0064">Aspartyl protease</keyword>
<dbReference type="InterPro" id="IPR023430">
    <property type="entry name" value="Pept_HybD-like_dom_sf"/>
</dbReference>
<evidence type="ECO:0000256" key="3">
    <source>
        <dbReference type="ARBA" id="ARBA00022750"/>
    </source>
</evidence>
<evidence type="ECO:0000256" key="2">
    <source>
        <dbReference type="ARBA" id="ARBA00022670"/>
    </source>
</evidence>
<evidence type="ECO:0000313" key="7">
    <source>
        <dbReference type="Proteomes" id="UP000649604"/>
    </source>
</evidence>
<dbReference type="GO" id="GO:0008047">
    <property type="term" value="F:enzyme activator activity"/>
    <property type="evidence" value="ECO:0007669"/>
    <property type="project" value="InterPro"/>
</dbReference>
<keyword evidence="2 6" id="KW-0645">Protease</keyword>
<sequence>MAECTRLVIGVGNPFRRDDGIGPAVIQRLTADPDLRGIDLLDGGTDGFALLDDVNAYAHVLIIDAVDMGLPPGEIRVFSPAEAKLTIRTDALSTHGFGLAEVLSLLDTLEIDTDLQILGIQAKDISFGEGMSHEVAAQIEEIIGVVKQICFKPKNSREDTPTAASHPQECGQQENL</sequence>
<comment type="similarity">
    <text evidence="1">Belongs to the peptidase A31 family.</text>
</comment>
<dbReference type="AlphaFoldDB" id="A0A9D5JYQ1"/>
<organism evidence="6 7">
    <name type="scientific">candidate division KSB3 bacterium</name>
    <dbReference type="NCBI Taxonomy" id="2044937"/>
    <lineage>
        <taxon>Bacteria</taxon>
        <taxon>candidate division KSB3</taxon>
    </lineage>
</organism>
<reference evidence="6" key="1">
    <citation type="submission" date="2019-11" db="EMBL/GenBank/DDBJ databases">
        <title>Microbial mats filling the niche in hypersaline microbial mats.</title>
        <authorList>
            <person name="Wong H.L."/>
            <person name="Macleod F.I."/>
            <person name="White R.A. III"/>
            <person name="Burns B.P."/>
        </authorList>
    </citation>
    <scope>NUCLEOTIDE SEQUENCE</scope>
    <source>
        <strain evidence="6">Rbin_158</strain>
    </source>
</reference>
<proteinExistence type="inferred from homology"/>
<dbReference type="InterPro" id="IPR000671">
    <property type="entry name" value="Peptidase_A31"/>
</dbReference>
<dbReference type="GO" id="GO:0004190">
    <property type="term" value="F:aspartic-type endopeptidase activity"/>
    <property type="evidence" value="ECO:0007669"/>
    <property type="project" value="UniProtKB-KW"/>
</dbReference>
<dbReference type="NCBIfam" id="TIGR00072">
    <property type="entry name" value="hydrog_prot"/>
    <property type="match status" value="1"/>
</dbReference>
<dbReference type="Proteomes" id="UP000649604">
    <property type="component" value="Unassembled WGS sequence"/>
</dbReference>
<name>A0A9D5JYQ1_9BACT</name>